<organism evidence="1 2">
    <name type="scientific">Racocetra persica</name>
    <dbReference type="NCBI Taxonomy" id="160502"/>
    <lineage>
        <taxon>Eukaryota</taxon>
        <taxon>Fungi</taxon>
        <taxon>Fungi incertae sedis</taxon>
        <taxon>Mucoromycota</taxon>
        <taxon>Glomeromycotina</taxon>
        <taxon>Glomeromycetes</taxon>
        <taxon>Diversisporales</taxon>
        <taxon>Gigasporaceae</taxon>
        <taxon>Racocetra</taxon>
    </lineage>
</organism>
<keyword evidence="2" id="KW-1185">Reference proteome</keyword>
<protein>
    <submittedName>
        <fullName evidence="1">18830_t:CDS:1</fullName>
    </submittedName>
</protein>
<reference evidence="1" key="1">
    <citation type="submission" date="2021-06" db="EMBL/GenBank/DDBJ databases">
        <authorList>
            <person name="Kallberg Y."/>
            <person name="Tangrot J."/>
            <person name="Rosling A."/>
        </authorList>
    </citation>
    <scope>NUCLEOTIDE SEQUENCE</scope>
    <source>
        <strain evidence="1">MA461A</strain>
    </source>
</reference>
<accession>A0ACA9KET0</accession>
<gene>
    <name evidence="1" type="ORF">RPERSI_LOCUS466</name>
</gene>
<comment type="caution">
    <text evidence="1">The sequence shown here is derived from an EMBL/GenBank/DDBJ whole genome shotgun (WGS) entry which is preliminary data.</text>
</comment>
<name>A0ACA9KET0_9GLOM</name>
<evidence type="ECO:0000313" key="1">
    <source>
        <dbReference type="EMBL" id="CAG8468450.1"/>
    </source>
</evidence>
<evidence type="ECO:0000313" key="2">
    <source>
        <dbReference type="Proteomes" id="UP000789920"/>
    </source>
</evidence>
<proteinExistence type="predicted"/>
<dbReference type="Proteomes" id="UP000789920">
    <property type="component" value="Unassembled WGS sequence"/>
</dbReference>
<sequence>MTEEVDLELETKTKHFVIPYHLYLCIECELNHKNFIVAVVTDVRNLLKPGYQCTCSEVKSEIES</sequence>
<feature type="non-terminal residue" evidence="1">
    <location>
        <position position="64"/>
    </location>
</feature>
<dbReference type="EMBL" id="CAJVQC010000374">
    <property type="protein sequence ID" value="CAG8468450.1"/>
    <property type="molecule type" value="Genomic_DNA"/>
</dbReference>